<comment type="caution">
    <text evidence="2">The sequence shown here is derived from an EMBL/GenBank/DDBJ whole genome shotgun (WGS) entry which is preliminary data.</text>
</comment>
<accession>A0A2W2BUR0</accession>
<reference evidence="2 3" key="1">
    <citation type="submission" date="2018-06" db="EMBL/GenBank/DDBJ databases">
        <title>Mucibacter soli gen. nov., sp. nov., a new member of the family Chitinophagaceae producing mucin.</title>
        <authorList>
            <person name="Kim M.-K."/>
            <person name="Park S."/>
            <person name="Kim T.-S."/>
            <person name="Joung Y."/>
            <person name="Han J.-H."/>
            <person name="Kim S.B."/>
        </authorList>
    </citation>
    <scope>NUCLEOTIDE SEQUENCE [LARGE SCALE GENOMIC DNA]</scope>
    <source>
        <strain evidence="2 3">R1-15</strain>
    </source>
</reference>
<feature type="region of interest" description="Disordered" evidence="1">
    <location>
        <begin position="517"/>
        <end position="556"/>
    </location>
</feature>
<evidence type="ECO:0000256" key="1">
    <source>
        <dbReference type="SAM" id="MobiDB-lite"/>
    </source>
</evidence>
<name>A0A2W2BUR0_9BACT</name>
<evidence type="ECO:0000313" key="2">
    <source>
        <dbReference type="EMBL" id="PZF71553.1"/>
    </source>
</evidence>
<feature type="compositionally biased region" description="Acidic residues" evidence="1">
    <location>
        <begin position="521"/>
        <end position="534"/>
    </location>
</feature>
<keyword evidence="3" id="KW-1185">Reference proteome</keyword>
<proteinExistence type="predicted"/>
<feature type="region of interest" description="Disordered" evidence="1">
    <location>
        <begin position="594"/>
        <end position="631"/>
    </location>
</feature>
<feature type="compositionally biased region" description="Pro residues" evidence="1">
    <location>
        <begin position="601"/>
        <end position="612"/>
    </location>
</feature>
<protein>
    <recommendedName>
        <fullName evidence="4">Transglutaminase-like domain-containing protein</fullName>
    </recommendedName>
</protein>
<gene>
    <name evidence="2" type="ORF">DN068_15880</name>
</gene>
<dbReference type="EMBL" id="QKTW01000022">
    <property type="protein sequence ID" value="PZF71553.1"/>
    <property type="molecule type" value="Genomic_DNA"/>
</dbReference>
<dbReference type="OrthoDB" id="1154186at2"/>
<dbReference type="Proteomes" id="UP000248745">
    <property type="component" value="Unassembled WGS sequence"/>
</dbReference>
<evidence type="ECO:0000313" key="3">
    <source>
        <dbReference type="Proteomes" id="UP000248745"/>
    </source>
</evidence>
<dbReference type="RefSeq" id="WP_110999927.1">
    <property type="nucleotide sequence ID" value="NZ_QKTW01000022.1"/>
</dbReference>
<sequence length="631" mass="68832">MKIFNRDYQPDYEISSGQRVIRSDGAKYDFLFPKAEVKDTIVMDNGEVKDTLRVIESVVWESIKDTKKVADLLKQNSLEETLRAIWEFLYYNIQYKLDKPGLEELRKPSRAWHDRITGIDCDCFSIFCSSILCNLGIPHHFRVTRYSQDHWQHIYVIVPKADSTAHYTIDAVLGQFNYEKPYTQKMDFTMSLNGIKIAVLSGVEDISPAVNDTGRIVMNSMQLAAANNVALHAAIFGVDLQGLGILAGEEYLLGAVKDPDIEKGLYRYLVATRQAIAENPVTAFVAGYNQQEIIKMLDYAILYWFTDKRDQALGQLIANEALLDQMNGFGNLEGLLGDDDLYGDDDILTGDDDGLLGKAKKDKPKKKKKGFFKKIGGAIKKVGKGLMRFNPATIAARNGFLLALKMNIGKMSTRLKWAYATPEQAAAKKVSATTVAKAKKALEKIEKLFEKIGGKKNNLKKAILSGKKGKLNGLGELGIIPVAAAVAAATPIITAVIKILKDSGLAKKDENIDISSTEGDAVADDGVTFDDSDPGTDTGTEMTVTDAGESTGGEEAMEGLGNIATGAIKFAQNNPLLGLAIGGAVAFGIYKMLDKDKEPEPPPPPKPPPELSGPPGQGRHPPGELPVFKLQ</sequence>
<evidence type="ECO:0008006" key="4">
    <source>
        <dbReference type="Google" id="ProtNLM"/>
    </source>
</evidence>
<organism evidence="2 3">
    <name type="scientific">Taibaiella soli</name>
    <dbReference type="NCBI Taxonomy" id="1649169"/>
    <lineage>
        <taxon>Bacteria</taxon>
        <taxon>Pseudomonadati</taxon>
        <taxon>Bacteroidota</taxon>
        <taxon>Chitinophagia</taxon>
        <taxon>Chitinophagales</taxon>
        <taxon>Chitinophagaceae</taxon>
        <taxon>Taibaiella</taxon>
    </lineage>
</organism>
<dbReference type="AlphaFoldDB" id="A0A2W2BUR0"/>